<evidence type="ECO:0000313" key="1">
    <source>
        <dbReference type="EMBL" id="KAK9131040.1"/>
    </source>
</evidence>
<reference evidence="1 2" key="1">
    <citation type="submission" date="2024-01" db="EMBL/GenBank/DDBJ databases">
        <title>Genome assemblies of Stephania.</title>
        <authorList>
            <person name="Yang L."/>
        </authorList>
    </citation>
    <scope>NUCLEOTIDE SEQUENCE [LARGE SCALE GENOMIC DNA]</scope>
    <source>
        <strain evidence="1">QJT</strain>
        <tissue evidence="1">Leaf</tissue>
    </source>
</reference>
<evidence type="ECO:0000313" key="2">
    <source>
        <dbReference type="Proteomes" id="UP001417504"/>
    </source>
</evidence>
<name>A0AAP0JDK5_9MAGN</name>
<protein>
    <submittedName>
        <fullName evidence="1">Uncharacterized protein</fullName>
    </submittedName>
</protein>
<sequence>MADAGFHYFVPDWIGFEFSDKPQPGYGFNYTEALQVQETKHRELTDFKEAFDGLTVEIESSINKLIGFKQALLLFSLHQAQLAECPNLKNLSSFLCFVVACSVDFLSSFLDFNDLFPQLSPMCKLANLHLIDS</sequence>
<gene>
    <name evidence="1" type="ORF">Sjap_011527</name>
</gene>
<dbReference type="Proteomes" id="UP001417504">
    <property type="component" value="Unassembled WGS sequence"/>
</dbReference>
<organism evidence="1 2">
    <name type="scientific">Stephania japonica</name>
    <dbReference type="NCBI Taxonomy" id="461633"/>
    <lineage>
        <taxon>Eukaryota</taxon>
        <taxon>Viridiplantae</taxon>
        <taxon>Streptophyta</taxon>
        <taxon>Embryophyta</taxon>
        <taxon>Tracheophyta</taxon>
        <taxon>Spermatophyta</taxon>
        <taxon>Magnoliopsida</taxon>
        <taxon>Ranunculales</taxon>
        <taxon>Menispermaceae</taxon>
        <taxon>Menispermoideae</taxon>
        <taxon>Cissampelideae</taxon>
        <taxon>Stephania</taxon>
    </lineage>
</organism>
<comment type="caution">
    <text evidence="1">The sequence shown here is derived from an EMBL/GenBank/DDBJ whole genome shotgun (WGS) entry which is preliminary data.</text>
</comment>
<accession>A0AAP0JDK5</accession>
<dbReference type="AlphaFoldDB" id="A0AAP0JDK5"/>
<proteinExistence type="predicted"/>
<dbReference type="InterPro" id="IPR029058">
    <property type="entry name" value="AB_hydrolase_fold"/>
</dbReference>
<dbReference type="EMBL" id="JBBNAE010000004">
    <property type="protein sequence ID" value="KAK9131040.1"/>
    <property type="molecule type" value="Genomic_DNA"/>
</dbReference>
<keyword evidence="2" id="KW-1185">Reference proteome</keyword>
<dbReference type="SUPFAM" id="SSF53474">
    <property type="entry name" value="alpha/beta-Hydrolases"/>
    <property type="match status" value="1"/>
</dbReference>